<evidence type="ECO:0000313" key="4">
    <source>
        <dbReference type="Proteomes" id="UP000004699"/>
    </source>
</evidence>
<dbReference type="eggNOG" id="COG0226">
    <property type="taxonomic scope" value="Bacteria"/>
</dbReference>
<dbReference type="InterPro" id="IPR024370">
    <property type="entry name" value="PBP_domain"/>
</dbReference>
<dbReference type="Proteomes" id="UP000004699">
    <property type="component" value="Unassembled WGS sequence"/>
</dbReference>
<dbReference type="HOGENOM" id="CLU_026228_6_0_6"/>
<protein>
    <submittedName>
        <fullName evidence="3">Phosphate ABC transporter, periplasmic phosphate-binding protein</fullName>
    </submittedName>
</protein>
<keyword evidence="1" id="KW-0732">Signal</keyword>
<sequence>MLCAFSSAVAATTVATPEVRGNLIITGSDTLAALVSDWADAFVDVEPGVTIEIQAMGSASAPPALTAGSANLGSMSRQMTRSELDSFFQQRGWLPTAVPIAVDTIAIIVHPDNPLESITLDDLDSIYSANHACSGKAATHWADLGVAPALGALPVERYGRTSISGTYGFFRERALCRGDFAAGVNALPGSAAVVSAVSQIPTAIGYTSMGFITDQVKVLPIVSGRDTSRVQNYDADGSVYPLSRTLWFYLAFDPQQPPPRLECAFLQFIASTRGRELLRDGGFEPVDSLRSKVDGALTLAEICNDDA</sequence>
<evidence type="ECO:0000256" key="1">
    <source>
        <dbReference type="ARBA" id="ARBA00022729"/>
    </source>
</evidence>
<dbReference type="PANTHER" id="PTHR30570">
    <property type="entry name" value="PERIPLASMIC PHOSPHATE BINDING COMPONENT OF PHOSPHATE ABC TRANSPORTER"/>
    <property type="match status" value="1"/>
</dbReference>
<gene>
    <name evidence="3" type="primary">pstS</name>
    <name evidence="3" type="ORF">NOR51B_1121</name>
</gene>
<dbReference type="AlphaFoldDB" id="B8KRT5"/>
<dbReference type="PANTHER" id="PTHR30570:SF6">
    <property type="entry name" value="PHOSPHATE-BINDING PROTEIN PSTS"/>
    <property type="match status" value="1"/>
</dbReference>
<dbReference type="EMBL" id="DS999411">
    <property type="protein sequence ID" value="EED35176.1"/>
    <property type="molecule type" value="Genomic_DNA"/>
</dbReference>
<name>B8KRT5_9GAMM</name>
<evidence type="ECO:0000313" key="3">
    <source>
        <dbReference type="EMBL" id="EED35176.1"/>
    </source>
</evidence>
<accession>B8KRT5</accession>
<reference evidence="4" key="1">
    <citation type="journal article" date="2013" name="BMC Microbiol.">
        <title>Taxonomy and evolution of bacteriochlorophyll a-containing members of the OM60/NOR5 clade of marine gammaproteobacteria: description of Luminiphilus syltensis gen. nov., sp. nov., reclassification of Haliea rubra as Pseudohaliea rubra gen. nov., comb. nov., and emendation of Chromatocurvus halotolerans.</title>
        <authorList>
            <person name="Spring S."/>
            <person name="Riedel T."/>
            <person name="Sproer C."/>
            <person name="Yan S."/>
            <person name="Harder J."/>
            <person name="Fuchs B.M."/>
        </authorList>
    </citation>
    <scope>NUCLEOTIDE SEQUENCE [LARGE SCALE GENOMIC DNA]</scope>
    <source>
        <strain evidence="4">NOR51-B</strain>
    </source>
</reference>
<dbReference type="STRING" id="565045.NOR51B_1121"/>
<dbReference type="SUPFAM" id="SSF53850">
    <property type="entry name" value="Periplasmic binding protein-like II"/>
    <property type="match status" value="1"/>
</dbReference>
<proteinExistence type="predicted"/>
<evidence type="ECO:0000259" key="2">
    <source>
        <dbReference type="Pfam" id="PF12849"/>
    </source>
</evidence>
<keyword evidence="4" id="KW-1185">Reference proteome</keyword>
<dbReference type="CDD" id="cd13653">
    <property type="entry name" value="PBP2_phosphate_like_1"/>
    <property type="match status" value="1"/>
</dbReference>
<feature type="domain" description="PBP" evidence="2">
    <location>
        <begin position="15"/>
        <end position="272"/>
    </location>
</feature>
<dbReference type="Pfam" id="PF12849">
    <property type="entry name" value="PBP_like_2"/>
    <property type="match status" value="1"/>
</dbReference>
<organism evidence="3 4">
    <name type="scientific">Luminiphilus syltensis NOR5-1B</name>
    <dbReference type="NCBI Taxonomy" id="565045"/>
    <lineage>
        <taxon>Bacteria</taxon>
        <taxon>Pseudomonadati</taxon>
        <taxon>Pseudomonadota</taxon>
        <taxon>Gammaproteobacteria</taxon>
        <taxon>Cellvibrionales</taxon>
        <taxon>Halieaceae</taxon>
        <taxon>Luminiphilus</taxon>
    </lineage>
</organism>
<dbReference type="Gene3D" id="3.40.190.10">
    <property type="entry name" value="Periplasmic binding protein-like II"/>
    <property type="match status" value="2"/>
</dbReference>
<dbReference type="InterPro" id="IPR050811">
    <property type="entry name" value="Phosphate_ABC_transporter"/>
</dbReference>